<feature type="transmembrane region" description="Helical" evidence="1">
    <location>
        <begin position="128"/>
        <end position="152"/>
    </location>
</feature>
<accession>A0A369BGU5</accession>
<gene>
    <name evidence="2" type="ORF">DFP94_103363</name>
</gene>
<feature type="transmembrane region" description="Helical" evidence="1">
    <location>
        <begin position="56"/>
        <end position="76"/>
    </location>
</feature>
<dbReference type="AlphaFoldDB" id="A0A369BGU5"/>
<dbReference type="Pfam" id="PF20563">
    <property type="entry name" value="DUF6773"/>
    <property type="match status" value="1"/>
</dbReference>
<comment type="caution">
    <text evidence="2">The sequence shown here is derived from an EMBL/GenBank/DDBJ whole genome shotgun (WGS) entry which is preliminary data.</text>
</comment>
<keyword evidence="1" id="KW-1133">Transmembrane helix</keyword>
<keyword evidence="3" id="KW-1185">Reference proteome</keyword>
<keyword evidence="1" id="KW-0472">Membrane</keyword>
<dbReference type="EMBL" id="QPJW01000003">
    <property type="protein sequence ID" value="RCX20631.1"/>
    <property type="molecule type" value="Genomic_DNA"/>
</dbReference>
<proteinExistence type="predicted"/>
<evidence type="ECO:0000313" key="2">
    <source>
        <dbReference type="EMBL" id="RCX20631.1"/>
    </source>
</evidence>
<dbReference type="Proteomes" id="UP000253090">
    <property type="component" value="Unassembled WGS sequence"/>
</dbReference>
<protein>
    <submittedName>
        <fullName evidence="2">Uncharacterized protein</fullName>
    </submittedName>
</protein>
<evidence type="ECO:0000256" key="1">
    <source>
        <dbReference type="SAM" id="Phobius"/>
    </source>
</evidence>
<dbReference type="InterPro" id="IPR046664">
    <property type="entry name" value="DUF6773"/>
</dbReference>
<name>A0A369BGU5_9BACL</name>
<reference evidence="2 3" key="1">
    <citation type="submission" date="2018-07" db="EMBL/GenBank/DDBJ databases">
        <title>Genomic Encyclopedia of Type Strains, Phase III (KMG-III): the genomes of soil and plant-associated and newly described type strains.</title>
        <authorList>
            <person name="Whitman W."/>
        </authorList>
    </citation>
    <scope>NUCLEOTIDE SEQUENCE [LARGE SCALE GENOMIC DNA]</scope>
    <source>
        <strain evidence="2 3">CECT 8333</strain>
    </source>
</reference>
<dbReference type="RefSeq" id="WP_245954748.1">
    <property type="nucleotide sequence ID" value="NZ_QPJW01000003.1"/>
</dbReference>
<organism evidence="2 3">
    <name type="scientific">Fontibacillus phaseoli</name>
    <dbReference type="NCBI Taxonomy" id="1416533"/>
    <lineage>
        <taxon>Bacteria</taxon>
        <taxon>Bacillati</taxon>
        <taxon>Bacillota</taxon>
        <taxon>Bacilli</taxon>
        <taxon>Bacillales</taxon>
        <taxon>Paenibacillaceae</taxon>
        <taxon>Fontibacillus</taxon>
    </lineage>
</organism>
<feature type="transmembrane region" description="Helical" evidence="1">
    <location>
        <begin position="26"/>
        <end position="44"/>
    </location>
</feature>
<keyword evidence="1" id="KW-0812">Transmembrane</keyword>
<sequence>MMKWFGKNRLDDERILHLKNKIFREAFILIMVICNFSLLLKLLVFRSDLESVITELVIVTAASLYYSIRTVTLGIYSEQIEAHDSRSKVPYSRKNILSGLGTGMAISLFFGIRSAILYGDGQFSTQAWYFFIVFAVSLMIYLPFFIGILAVTHSLANKASKKVSDDDLLDS</sequence>
<evidence type="ECO:0000313" key="3">
    <source>
        <dbReference type="Proteomes" id="UP000253090"/>
    </source>
</evidence>
<feature type="transmembrane region" description="Helical" evidence="1">
    <location>
        <begin position="96"/>
        <end position="116"/>
    </location>
</feature>